<sequence>MFLRVLKAKLHLATVTRTDVNYHGSITIDEDLMDAVGLLPFEQVLIGNCNNGARGETYVLRGPRGSGAIELNGAMAHLAAPGHRIIIMSFAFMKPKKARHAKPQVAILNEANRIIEQFAGEPENPVDPV</sequence>
<dbReference type="HAMAP" id="MF_00446">
    <property type="entry name" value="PanD"/>
    <property type="match status" value="1"/>
</dbReference>
<protein>
    <recommendedName>
        <fullName evidence="9">Aspartate 1-decarboxylase</fullName>
        <ecNumber evidence="9">4.1.1.11</ecNumber>
    </recommendedName>
    <alternativeName>
        <fullName evidence="9">Aspartate alpha-decarboxylase</fullName>
    </alternativeName>
    <component>
        <recommendedName>
            <fullName evidence="9">Aspartate 1-decarboxylase beta chain</fullName>
        </recommendedName>
    </component>
    <component>
        <recommendedName>
            <fullName evidence="9">Aspartate 1-decarboxylase alpha chain</fullName>
        </recommendedName>
    </component>
</protein>
<dbReference type="OrthoDB" id="9803983at2"/>
<dbReference type="PIRSF" id="PIRSF006246">
    <property type="entry name" value="Asp_decarbox"/>
    <property type="match status" value="1"/>
</dbReference>
<comment type="catalytic activity">
    <reaction evidence="9">
        <text>L-aspartate + H(+) = beta-alanine + CO2</text>
        <dbReference type="Rhea" id="RHEA:19497"/>
        <dbReference type="ChEBI" id="CHEBI:15378"/>
        <dbReference type="ChEBI" id="CHEBI:16526"/>
        <dbReference type="ChEBI" id="CHEBI:29991"/>
        <dbReference type="ChEBI" id="CHEBI:57966"/>
        <dbReference type="EC" id="4.1.1.11"/>
    </reaction>
</comment>
<comment type="function">
    <text evidence="9">Catalyzes the pyruvoyl-dependent decarboxylation of aspartate to produce beta-alanine.</text>
</comment>
<dbReference type="KEGG" id="ccos:Pan44_00880"/>
<keyword evidence="6 9" id="KW-0456">Lyase</keyword>
<evidence type="ECO:0000313" key="13">
    <source>
        <dbReference type="EMBL" id="QDT52080.1"/>
    </source>
</evidence>
<evidence type="ECO:0000256" key="10">
    <source>
        <dbReference type="PIRSR" id="PIRSR006246-1"/>
    </source>
</evidence>
<gene>
    <name evidence="9 13" type="primary">panD</name>
    <name evidence="13" type="ORF">Pan44_00880</name>
</gene>
<dbReference type="UniPathway" id="UPA00028">
    <property type="reaction ID" value="UER00002"/>
</dbReference>
<dbReference type="GO" id="GO:0015940">
    <property type="term" value="P:pantothenate biosynthetic process"/>
    <property type="evidence" value="ECO:0007669"/>
    <property type="project" value="UniProtKB-UniRule"/>
</dbReference>
<dbReference type="InterPro" id="IPR003190">
    <property type="entry name" value="Asp_decarbox"/>
</dbReference>
<dbReference type="Pfam" id="PF02261">
    <property type="entry name" value="Asp_decarbox"/>
    <property type="match status" value="1"/>
</dbReference>
<comment type="subcellular location">
    <subcellularLocation>
        <location evidence="9">Cytoplasm</location>
    </subcellularLocation>
</comment>
<accession>A0A517S7I2</accession>
<proteinExistence type="inferred from homology"/>
<comment type="pathway">
    <text evidence="9">Cofactor biosynthesis; (R)-pantothenate biosynthesis; beta-alanine from L-aspartate: step 1/1.</text>
</comment>
<reference evidence="13 14" key="1">
    <citation type="submission" date="2019-02" db="EMBL/GenBank/DDBJ databases">
        <title>Deep-cultivation of Planctomycetes and their phenomic and genomic characterization uncovers novel biology.</title>
        <authorList>
            <person name="Wiegand S."/>
            <person name="Jogler M."/>
            <person name="Boedeker C."/>
            <person name="Pinto D."/>
            <person name="Vollmers J."/>
            <person name="Rivas-Marin E."/>
            <person name="Kohn T."/>
            <person name="Peeters S.H."/>
            <person name="Heuer A."/>
            <person name="Rast P."/>
            <person name="Oberbeckmann S."/>
            <person name="Bunk B."/>
            <person name="Jeske O."/>
            <person name="Meyerdierks A."/>
            <person name="Storesund J.E."/>
            <person name="Kallscheuer N."/>
            <person name="Luecker S."/>
            <person name="Lage O.M."/>
            <person name="Pohl T."/>
            <person name="Merkel B.J."/>
            <person name="Hornburger P."/>
            <person name="Mueller R.-W."/>
            <person name="Bruemmer F."/>
            <person name="Labrenz M."/>
            <person name="Spormann A.M."/>
            <person name="Op den Camp H."/>
            <person name="Overmann J."/>
            <person name="Amann R."/>
            <person name="Jetten M.S.M."/>
            <person name="Mascher T."/>
            <person name="Medema M.H."/>
            <person name="Devos D.P."/>
            <person name="Kaster A.-K."/>
            <person name="Ovreas L."/>
            <person name="Rohde M."/>
            <person name="Galperin M.Y."/>
            <person name="Jogler C."/>
        </authorList>
    </citation>
    <scope>NUCLEOTIDE SEQUENCE [LARGE SCALE GENOMIC DNA]</scope>
    <source>
        <strain evidence="13 14">Pan44</strain>
    </source>
</reference>
<comment type="similarity">
    <text evidence="9">Belongs to the PanD family.</text>
</comment>
<feature type="active site" description="Proton donor" evidence="9 10">
    <location>
        <position position="58"/>
    </location>
</feature>
<keyword evidence="1 9" id="KW-0963">Cytoplasm</keyword>
<evidence type="ECO:0000256" key="4">
    <source>
        <dbReference type="ARBA" id="ARBA00022813"/>
    </source>
</evidence>
<comment type="PTM">
    <text evidence="9 11">Is synthesized initially as an inactive proenzyme, which is activated by self-cleavage at a specific serine bond to produce a beta-subunit with a hydroxyl group at its C-terminus and an alpha-subunit with a pyruvoyl group at its N-terminus.</text>
</comment>
<comment type="cofactor">
    <cofactor evidence="9 10">
        <name>pyruvate</name>
        <dbReference type="ChEBI" id="CHEBI:15361"/>
    </cofactor>
    <text evidence="9 10">Binds 1 pyruvoyl group covalently per subunit.</text>
</comment>
<evidence type="ECO:0000256" key="6">
    <source>
        <dbReference type="ARBA" id="ARBA00023239"/>
    </source>
</evidence>
<evidence type="ECO:0000256" key="3">
    <source>
        <dbReference type="ARBA" id="ARBA00022793"/>
    </source>
</evidence>
<organism evidence="13 14">
    <name type="scientific">Caulifigura coniformis</name>
    <dbReference type="NCBI Taxonomy" id="2527983"/>
    <lineage>
        <taxon>Bacteria</taxon>
        <taxon>Pseudomonadati</taxon>
        <taxon>Planctomycetota</taxon>
        <taxon>Planctomycetia</taxon>
        <taxon>Planctomycetales</taxon>
        <taxon>Planctomycetaceae</taxon>
        <taxon>Caulifigura</taxon>
    </lineage>
</organism>
<comment type="caution">
    <text evidence="9">Lacks conserved residue(s) required for the propagation of feature annotation.</text>
</comment>
<dbReference type="AlphaFoldDB" id="A0A517S7I2"/>
<keyword evidence="2 9" id="KW-0566">Pantothenate biosynthesis</keyword>
<dbReference type="RefSeq" id="WP_145026111.1">
    <property type="nucleotide sequence ID" value="NZ_CP036271.1"/>
</dbReference>
<keyword evidence="14" id="KW-1185">Reference proteome</keyword>
<dbReference type="EMBL" id="CP036271">
    <property type="protein sequence ID" value="QDT52080.1"/>
    <property type="molecule type" value="Genomic_DNA"/>
</dbReference>
<keyword evidence="8 9" id="KW-0670">Pyruvate</keyword>
<evidence type="ECO:0000256" key="12">
    <source>
        <dbReference type="PIRSR" id="PIRSR006246-5"/>
    </source>
</evidence>
<dbReference type="Gene3D" id="2.40.40.20">
    <property type="match status" value="1"/>
</dbReference>
<dbReference type="PANTHER" id="PTHR21012:SF0">
    <property type="entry name" value="ASPARTATE 1-DECARBOXYLASE"/>
    <property type="match status" value="1"/>
</dbReference>
<dbReference type="GO" id="GO:0005829">
    <property type="term" value="C:cytosol"/>
    <property type="evidence" value="ECO:0007669"/>
    <property type="project" value="TreeGrafter"/>
</dbReference>
<dbReference type="SUPFAM" id="SSF50692">
    <property type="entry name" value="ADC-like"/>
    <property type="match status" value="1"/>
</dbReference>
<dbReference type="FunCoup" id="A0A517S7I2">
    <property type="interactions" value="309"/>
</dbReference>
<evidence type="ECO:0000256" key="1">
    <source>
        <dbReference type="ARBA" id="ARBA00022490"/>
    </source>
</evidence>
<evidence type="ECO:0000256" key="2">
    <source>
        <dbReference type="ARBA" id="ARBA00022655"/>
    </source>
</evidence>
<keyword evidence="3 9" id="KW-0210">Decarboxylase</keyword>
<keyword evidence="7 9" id="KW-0704">Schiff base</keyword>
<feature type="chain" id="PRO_5023287934" description="Aspartate 1-decarboxylase beta chain" evidence="9 12">
    <location>
        <begin position="1"/>
        <end position="24"/>
    </location>
</feature>
<comment type="subunit">
    <text evidence="9">Heterooctamer of four alpha and four beta subunits.</text>
</comment>
<name>A0A517S7I2_9PLAN</name>
<dbReference type="Proteomes" id="UP000315700">
    <property type="component" value="Chromosome"/>
</dbReference>
<feature type="active site" description="Schiff-base intermediate with substrate; via pyruvic acid" evidence="9 10">
    <location>
        <position position="25"/>
    </location>
</feature>
<feature type="binding site" evidence="9">
    <location>
        <position position="57"/>
    </location>
    <ligand>
        <name>substrate</name>
    </ligand>
</feature>
<keyword evidence="4 9" id="KW-0068">Autocatalytic cleavage</keyword>
<dbReference type="EC" id="4.1.1.11" evidence="9"/>
<feature type="chain" id="PRO_5023287935" description="Aspartate 1-decarboxylase alpha chain" evidence="9 12">
    <location>
        <begin position="25"/>
        <end position="129"/>
    </location>
</feature>
<dbReference type="InParanoid" id="A0A517S7I2"/>
<keyword evidence="5 9" id="KW-0865">Zymogen</keyword>
<evidence type="ECO:0000256" key="8">
    <source>
        <dbReference type="ARBA" id="ARBA00023317"/>
    </source>
</evidence>
<evidence type="ECO:0000256" key="5">
    <source>
        <dbReference type="ARBA" id="ARBA00023145"/>
    </source>
</evidence>
<evidence type="ECO:0000256" key="11">
    <source>
        <dbReference type="PIRSR" id="PIRSR006246-3"/>
    </source>
</evidence>
<dbReference type="GO" id="GO:0006523">
    <property type="term" value="P:alanine biosynthetic process"/>
    <property type="evidence" value="ECO:0007669"/>
    <property type="project" value="InterPro"/>
</dbReference>
<dbReference type="CDD" id="cd06919">
    <property type="entry name" value="Asp_decarbox"/>
    <property type="match status" value="1"/>
</dbReference>
<dbReference type="PANTHER" id="PTHR21012">
    <property type="entry name" value="ASPARTATE 1-DECARBOXYLASE"/>
    <property type="match status" value="1"/>
</dbReference>
<dbReference type="NCBIfam" id="TIGR00223">
    <property type="entry name" value="panD"/>
    <property type="match status" value="1"/>
</dbReference>
<evidence type="ECO:0000256" key="9">
    <source>
        <dbReference type="HAMAP-Rule" id="MF_00446"/>
    </source>
</evidence>
<evidence type="ECO:0000256" key="7">
    <source>
        <dbReference type="ARBA" id="ARBA00023270"/>
    </source>
</evidence>
<feature type="modified residue" description="Pyruvic acid (Ser)" evidence="9 11">
    <location>
        <position position="25"/>
    </location>
</feature>
<dbReference type="InterPro" id="IPR009010">
    <property type="entry name" value="Asp_de-COase-like_dom_sf"/>
</dbReference>
<dbReference type="GO" id="GO:0004068">
    <property type="term" value="F:aspartate 1-decarboxylase activity"/>
    <property type="evidence" value="ECO:0007669"/>
    <property type="project" value="UniProtKB-UniRule"/>
</dbReference>
<evidence type="ECO:0000313" key="14">
    <source>
        <dbReference type="Proteomes" id="UP000315700"/>
    </source>
</evidence>